<keyword evidence="3" id="KW-1185">Reference proteome</keyword>
<accession>A0A8J5K3F0</accession>
<protein>
    <submittedName>
        <fullName evidence="2">Uncharacterized protein</fullName>
    </submittedName>
</protein>
<evidence type="ECO:0000256" key="1">
    <source>
        <dbReference type="SAM" id="MobiDB-lite"/>
    </source>
</evidence>
<sequence length="226" mass="26148">MRGRGEMMVKSRLTAVCFASMLVVMVTPWPILPHPTTDVLAKFLPPNTTDEEPPIDYSEYYDNFSDVDIMDYHFILLNPDRKGAETDDRVEKRENPKGDIKSYEGVDERNERELTSEGERRRDKRQDRKVTGGNKKDEGEERSVGEHNNKRDEGKNKRTTDKIKNQREKENKSQGEISRDNELQEREIIAGKNISGQLYDGDIEIDETLLKYILPDEDQMLSAINP</sequence>
<name>A0A8J5K3F0_HOMAM</name>
<gene>
    <name evidence="2" type="ORF">Hamer_G011162</name>
</gene>
<dbReference type="Proteomes" id="UP000747542">
    <property type="component" value="Unassembled WGS sequence"/>
</dbReference>
<dbReference type="EMBL" id="JAHLQT010022636">
    <property type="protein sequence ID" value="KAG7166330.1"/>
    <property type="molecule type" value="Genomic_DNA"/>
</dbReference>
<reference evidence="2" key="1">
    <citation type="journal article" date="2021" name="Sci. Adv.">
        <title>The American lobster genome reveals insights on longevity, neural, and immune adaptations.</title>
        <authorList>
            <person name="Polinski J.M."/>
            <person name="Zimin A.V."/>
            <person name="Clark K.F."/>
            <person name="Kohn A.B."/>
            <person name="Sadowski N."/>
            <person name="Timp W."/>
            <person name="Ptitsyn A."/>
            <person name="Khanna P."/>
            <person name="Romanova D.Y."/>
            <person name="Williams P."/>
            <person name="Greenwood S.J."/>
            <person name="Moroz L.L."/>
            <person name="Walt D.R."/>
            <person name="Bodnar A.G."/>
        </authorList>
    </citation>
    <scope>NUCLEOTIDE SEQUENCE</scope>
    <source>
        <strain evidence="2">GMGI-L3</strain>
    </source>
</reference>
<dbReference type="AlphaFoldDB" id="A0A8J5K3F0"/>
<proteinExistence type="predicted"/>
<organism evidence="2 3">
    <name type="scientific">Homarus americanus</name>
    <name type="common">American lobster</name>
    <dbReference type="NCBI Taxonomy" id="6706"/>
    <lineage>
        <taxon>Eukaryota</taxon>
        <taxon>Metazoa</taxon>
        <taxon>Ecdysozoa</taxon>
        <taxon>Arthropoda</taxon>
        <taxon>Crustacea</taxon>
        <taxon>Multicrustacea</taxon>
        <taxon>Malacostraca</taxon>
        <taxon>Eumalacostraca</taxon>
        <taxon>Eucarida</taxon>
        <taxon>Decapoda</taxon>
        <taxon>Pleocyemata</taxon>
        <taxon>Astacidea</taxon>
        <taxon>Nephropoidea</taxon>
        <taxon>Nephropidae</taxon>
        <taxon>Homarus</taxon>
    </lineage>
</organism>
<evidence type="ECO:0000313" key="2">
    <source>
        <dbReference type="EMBL" id="KAG7166330.1"/>
    </source>
</evidence>
<evidence type="ECO:0000313" key="3">
    <source>
        <dbReference type="Proteomes" id="UP000747542"/>
    </source>
</evidence>
<feature type="region of interest" description="Disordered" evidence="1">
    <location>
        <begin position="83"/>
        <end position="184"/>
    </location>
</feature>
<comment type="caution">
    <text evidence="2">The sequence shown here is derived from an EMBL/GenBank/DDBJ whole genome shotgun (WGS) entry which is preliminary data.</text>
</comment>